<evidence type="ECO:0000313" key="6">
    <source>
        <dbReference type="EMBL" id="AWH62512.1"/>
    </source>
</evidence>
<organism evidence="6">
    <name type="scientific">Gracilaria edulis</name>
    <dbReference type="NCBI Taxonomy" id="172966"/>
    <lineage>
        <taxon>Eukaryota</taxon>
        <taxon>Rhodophyta</taxon>
        <taxon>Florideophyceae</taxon>
        <taxon>Rhodymeniophycidae</taxon>
        <taxon>Gracilariales</taxon>
        <taxon>Gracilariaceae</taxon>
        <taxon>Gracilaria</taxon>
    </lineage>
</organism>
<reference evidence="6" key="1">
    <citation type="submission" date="2017-11" db="EMBL/GenBank/DDBJ databases">
        <title>Complete Sequences of the Mitochondrial DNA of the Gracilaria edulis.</title>
        <authorList>
            <person name="Liu T."/>
            <person name="Liu C."/>
            <person name="Li Y."/>
        </authorList>
    </citation>
    <scope>NUCLEOTIDE SEQUENCE</scope>
</reference>
<keyword evidence="3 5" id="KW-1133">Transmembrane helix</keyword>
<keyword evidence="4 5" id="KW-0472">Membrane</keyword>
<comment type="subcellular location">
    <subcellularLocation>
        <location evidence="1">Membrane</location>
        <topology evidence="1">Multi-pass membrane protein</topology>
    </subcellularLocation>
</comment>
<feature type="transmembrane region" description="Helical" evidence="5">
    <location>
        <begin position="161"/>
        <end position="182"/>
    </location>
</feature>
<evidence type="ECO:0000256" key="2">
    <source>
        <dbReference type="ARBA" id="ARBA00022692"/>
    </source>
</evidence>
<feature type="transmembrane region" description="Helical" evidence="5">
    <location>
        <begin position="216"/>
        <end position="238"/>
    </location>
</feature>
<name>A0A2S1PUK7_9FLOR</name>
<keyword evidence="2 5" id="KW-0812">Transmembrane</keyword>
<feature type="transmembrane region" description="Helical" evidence="5">
    <location>
        <begin position="105"/>
        <end position="132"/>
    </location>
</feature>
<dbReference type="Pfam" id="PF00902">
    <property type="entry name" value="TatC"/>
    <property type="match status" value="1"/>
</dbReference>
<evidence type="ECO:0000256" key="4">
    <source>
        <dbReference type="ARBA" id="ARBA00023136"/>
    </source>
</evidence>
<evidence type="ECO:0000256" key="5">
    <source>
        <dbReference type="SAM" id="Phobius"/>
    </source>
</evidence>
<geneLocation type="mitochondrion" evidence="6"/>
<keyword evidence="6" id="KW-0496">Mitochondrion</keyword>
<proteinExistence type="predicted"/>
<dbReference type="GO" id="GO:0016020">
    <property type="term" value="C:membrane"/>
    <property type="evidence" value="ECO:0007669"/>
    <property type="project" value="UniProtKB-SubCell"/>
</dbReference>
<dbReference type="RefSeq" id="YP_009490383.1">
    <property type="nucleotide sequence ID" value="NC_037889.1"/>
</dbReference>
<gene>
    <name evidence="6" type="primary">secY</name>
    <name evidence="6" type="ORF">GreduCDS024</name>
</gene>
<evidence type="ECO:0000256" key="1">
    <source>
        <dbReference type="ARBA" id="ARBA00004141"/>
    </source>
</evidence>
<sequence>MYSRLIYFYSLELLFRLTYIFISFVFCLSIASLNSHSLLFFEFYPFIRLGQKKFIVINVMDLFNTLWLLIIFKSLFFIFPYWLFHLYKFNSSSWYKYQLKFFKRLLLWFTSLYFIYFFLFYFFILPCVLFLLTKLNVGHNSLFEVFMEFRILSYVKWVLTFQYFISSLNLIFFIVILNFYFFFKLNSIYFIIKYCRKFFICVILFILFLLIPPDGFIQGCLVGFIFLIFEAVFLFVCYKWCYKNKF</sequence>
<dbReference type="GeneID" id="36948846"/>
<dbReference type="AlphaFoldDB" id="A0A2S1PUK7"/>
<protein>
    <submittedName>
        <fullName evidence="6">SecY</fullName>
    </submittedName>
</protein>
<evidence type="ECO:0000256" key="3">
    <source>
        <dbReference type="ARBA" id="ARBA00022989"/>
    </source>
</evidence>
<feature type="transmembrane region" description="Helical" evidence="5">
    <location>
        <begin position="66"/>
        <end position="84"/>
    </location>
</feature>
<dbReference type="InterPro" id="IPR002033">
    <property type="entry name" value="TatC"/>
</dbReference>
<feature type="transmembrane region" description="Helical" evidence="5">
    <location>
        <begin position="7"/>
        <end position="31"/>
    </location>
</feature>
<feature type="transmembrane region" description="Helical" evidence="5">
    <location>
        <begin position="194"/>
        <end position="210"/>
    </location>
</feature>
<dbReference type="EMBL" id="MG592725">
    <property type="protein sequence ID" value="AWH62512.1"/>
    <property type="molecule type" value="Genomic_DNA"/>
</dbReference>
<accession>A0A2S1PUK7</accession>